<reference evidence="7 8" key="1">
    <citation type="submission" date="2019-06" db="EMBL/GenBank/DDBJ databases">
        <title>Draft genome sequence of the filamentous fungus Phialemoniopsis curvata isolated from diesel fuel.</title>
        <authorList>
            <person name="Varaljay V.A."/>
            <person name="Lyon W.J."/>
            <person name="Crouch A.L."/>
            <person name="Drake C.E."/>
            <person name="Hollomon J.M."/>
            <person name="Nadeau L.J."/>
            <person name="Nunn H.S."/>
            <person name="Stevenson B.S."/>
            <person name="Bojanowski C.L."/>
            <person name="Crookes-Goodson W.J."/>
        </authorList>
    </citation>
    <scope>NUCLEOTIDE SEQUENCE [LARGE SCALE GENOMIC DNA]</scope>
    <source>
        <strain evidence="7 8">D216</strain>
    </source>
</reference>
<dbReference type="EMBL" id="SKBQ01000093">
    <property type="protein sequence ID" value="TPX07199.1"/>
    <property type="molecule type" value="Genomic_DNA"/>
</dbReference>
<dbReference type="PANTHER" id="PTHR30618:SF4">
    <property type="entry name" value="ALLANTOIN PERMEASE"/>
    <property type="match status" value="1"/>
</dbReference>
<proteinExistence type="inferred from homology"/>
<dbReference type="AlphaFoldDB" id="A0A507AQP3"/>
<dbReference type="Pfam" id="PF02133">
    <property type="entry name" value="Transp_cyt_pur"/>
    <property type="match status" value="1"/>
</dbReference>
<comment type="caution">
    <text evidence="7">The sequence shown here is derived from an EMBL/GenBank/DDBJ whole genome shotgun (WGS) entry which is preliminary data.</text>
</comment>
<dbReference type="InterPro" id="IPR045225">
    <property type="entry name" value="Uracil/uridine/allantoin_perm"/>
</dbReference>
<dbReference type="GeneID" id="41978349"/>
<accession>A0A507AQP3</accession>
<dbReference type="InParanoid" id="A0A507AQP3"/>
<evidence type="ECO:0000256" key="5">
    <source>
        <dbReference type="ARBA" id="ARBA00023136"/>
    </source>
</evidence>
<keyword evidence="8" id="KW-1185">Reference proteome</keyword>
<dbReference type="GO" id="GO:0005886">
    <property type="term" value="C:plasma membrane"/>
    <property type="evidence" value="ECO:0007669"/>
    <property type="project" value="TreeGrafter"/>
</dbReference>
<gene>
    <name evidence="7" type="ORF">E0L32_010902</name>
</gene>
<evidence type="ECO:0000256" key="3">
    <source>
        <dbReference type="ARBA" id="ARBA00022692"/>
    </source>
</evidence>
<dbReference type="PANTHER" id="PTHR30618">
    <property type="entry name" value="NCS1 FAMILY PURINE/PYRIMIDINE TRANSPORTER"/>
    <property type="match status" value="1"/>
</dbReference>
<dbReference type="Gene3D" id="1.10.4160.10">
    <property type="entry name" value="Hydantoin permease"/>
    <property type="match status" value="1"/>
</dbReference>
<dbReference type="InterPro" id="IPR001248">
    <property type="entry name" value="Pur-cyt_permease"/>
</dbReference>
<name>A0A507AQP3_9PEZI</name>
<evidence type="ECO:0000313" key="8">
    <source>
        <dbReference type="Proteomes" id="UP000319257"/>
    </source>
</evidence>
<keyword evidence="3 6" id="KW-0812">Transmembrane</keyword>
<feature type="transmembrane region" description="Helical" evidence="6">
    <location>
        <begin position="385"/>
        <end position="405"/>
    </location>
</feature>
<organism evidence="7 8">
    <name type="scientific">Thyridium curvatum</name>
    <dbReference type="NCBI Taxonomy" id="1093900"/>
    <lineage>
        <taxon>Eukaryota</taxon>
        <taxon>Fungi</taxon>
        <taxon>Dikarya</taxon>
        <taxon>Ascomycota</taxon>
        <taxon>Pezizomycotina</taxon>
        <taxon>Sordariomycetes</taxon>
        <taxon>Sordariomycetidae</taxon>
        <taxon>Thyridiales</taxon>
        <taxon>Thyridiaceae</taxon>
        <taxon>Thyridium</taxon>
    </lineage>
</organism>
<dbReference type="OrthoDB" id="2018619at2759"/>
<feature type="transmembrane region" description="Helical" evidence="6">
    <location>
        <begin position="347"/>
        <end position="365"/>
    </location>
</feature>
<feature type="transmembrane region" description="Helical" evidence="6">
    <location>
        <begin position="147"/>
        <end position="169"/>
    </location>
</feature>
<dbReference type="RefSeq" id="XP_030988910.1">
    <property type="nucleotide sequence ID" value="XM_031133571.1"/>
</dbReference>
<dbReference type="GO" id="GO:0015205">
    <property type="term" value="F:nucleobase transmembrane transporter activity"/>
    <property type="evidence" value="ECO:0007669"/>
    <property type="project" value="TreeGrafter"/>
</dbReference>
<feature type="transmembrane region" description="Helical" evidence="6">
    <location>
        <begin position="223"/>
        <end position="245"/>
    </location>
</feature>
<evidence type="ECO:0000313" key="7">
    <source>
        <dbReference type="EMBL" id="TPX07199.1"/>
    </source>
</evidence>
<feature type="transmembrane region" description="Helical" evidence="6">
    <location>
        <begin position="117"/>
        <end position="135"/>
    </location>
</feature>
<feature type="transmembrane region" description="Helical" evidence="6">
    <location>
        <begin position="189"/>
        <end position="211"/>
    </location>
</feature>
<evidence type="ECO:0000256" key="1">
    <source>
        <dbReference type="ARBA" id="ARBA00004141"/>
    </source>
</evidence>
<feature type="transmembrane region" description="Helical" evidence="6">
    <location>
        <begin position="20"/>
        <end position="43"/>
    </location>
</feature>
<evidence type="ECO:0000256" key="6">
    <source>
        <dbReference type="SAM" id="Phobius"/>
    </source>
</evidence>
<evidence type="ECO:0000256" key="2">
    <source>
        <dbReference type="ARBA" id="ARBA00008974"/>
    </source>
</evidence>
<keyword evidence="4 6" id="KW-1133">Transmembrane helix</keyword>
<feature type="transmembrane region" description="Helical" evidence="6">
    <location>
        <begin position="319"/>
        <end position="341"/>
    </location>
</feature>
<keyword evidence="5 6" id="KW-0472">Membrane</keyword>
<feature type="transmembrane region" description="Helical" evidence="6">
    <location>
        <begin position="275"/>
        <end position="298"/>
    </location>
</feature>
<dbReference type="Proteomes" id="UP000319257">
    <property type="component" value="Unassembled WGS sequence"/>
</dbReference>
<sequence length="503" mass="55158">MANWQLGAGMLALGLNWWHTLLATLVGHIVAAGLVVLVSYPGLEYHISFPVASRIGWGFFGAVFVVLNRIVLSVIWFGVQSWMGGLVTYVCLRAIWPSIDNIPNTIPASTGMNLPQFVGFIVFFVIQFPCLFLTPKTLRWLLQIGSWTGFVVQLVLVAWACSTMGSGGFGSVLSSARASSLSSKQLGWLFVYAMSLTMSSITSGTLSVCDYTRFAKRPSSGTWPQLAGFFPAWISNLFGVLTVAATQNRFGAELWSPAGLLMAMQQANPTSATRAAVFFAAFGMGISQLSLNIIGNSFSGGTDMAALLPRFINIRRGQILTAILGLAINPWYLLSGATVFLSTMSSYTVFLQPFLGILVGHYLVIQKRKLRVIDLYRLGSDSIYFYSFGINYRAVIAWIAGMAPHVPGFLSVVNPHIKVSEGAMYMYYLNSLTGFVFAFAVTILLDFISPVTQQKEFISSVTRNEAMKEYEENHDPLVINATSVMKREECEPQSNLPCSKELV</sequence>
<protein>
    <submittedName>
        <fullName evidence="7">Uncharacterized protein</fullName>
    </submittedName>
</protein>
<evidence type="ECO:0000256" key="4">
    <source>
        <dbReference type="ARBA" id="ARBA00022989"/>
    </source>
</evidence>
<comment type="subcellular location">
    <subcellularLocation>
        <location evidence="1">Membrane</location>
        <topology evidence="1">Multi-pass membrane protein</topology>
    </subcellularLocation>
</comment>
<comment type="similarity">
    <text evidence="2">Belongs to the purine-cytosine permease (2.A.39) family.</text>
</comment>
<feature type="transmembrane region" description="Helical" evidence="6">
    <location>
        <begin position="55"/>
        <end position="79"/>
    </location>
</feature>
<feature type="transmembrane region" description="Helical" evidence="6">
    <location>
        <begin position="425"/>
        <end position="448"/>
    </location>
</feature>